<dbReference type="Gene3D" id="4.10.240.10">
    <property type="entry name" value="Zn(2)-C6 fungal-type DNA-binding domain"/>
    <property type="match status" value="1"/>
</dbReference>
<evidence type="ECO:0000256" key="7">
    <source>
        <dbReference type="SAM" id="Coils"/>
    </source>
</evidence>
<name>A0A3D8Q9S5_9EURO</name>
<evidence type="ECO:0000256" key="1">
    <source>
        <dbReference type="ARBA" id="ARBA00004123"/>
    </source>
</evidence>
<dbReference type="Pfam" id="PF00172">
    <property type="entry name" value="Zn_clus"/>
    <property type="match status" value="1"/>
</dbReference>
<evidence type="ECO:0000256" key="8">
    <source>
        <dbReference type="SAM" id="MobiDB-lite"/>
    </source>
</evidence>
<evidence type="ECO:0000256" key="6">
    <source>
        <dbReference type="ARBA" id="ARBA00023242"/>
    </source>
</evidence>
<organism evidence="10 11">
    <name type="scientific">Aspergillus mulundensis</name>
    <dbReference type="NCBI Taxonomy" id="1810919"/>
    <lineage>
        <taxon>Eukaryota</taxon>
        <taxon>Fungi</taxon>
        <taxon>Dikarya</taxon>
        <taxon>Ascomycota</taxon>
        <taxon>Pezizomycotina</taxon>
        <taxon>Eurotiomycetes</taxon>
        <taxon>Eurotiomycetidae</taxon>
        <taxon>Eurotiales</taxon>
        <taxon>Aspergillaceae</taxon>
        <taxon>Aspergillus</taxon>
        <taxon>Aspergillus subgen. Nidulantes</taxon>
    </lineage>
</organism>
<dbReference type="GO" id="GO:0008270">
    <property type="term" value="F:zinc ion binding"/>
    <property type="evidence" value="ECO:0007669"/>
    <property type="project" value="InterPro"/>
</dbReference>
<evidence type="ECO:0000256" key="4">
    <source>
        <dbReference type="ARBA" id="ARBA00023125"/>
    </source>
</evidence>
<dbReference type="EMBL" id="PVWQ01000023">
    <property type="protein sequence ID" value="RDW58549.1"/>
    <property type="molecule type" value="Genomic_DNA"/>
</dbReference>
<dbReference type="PANTHER" id="PTHR46910">
    <property type="entry name" value="TRANSCRIPTION FACTOR PDR1"/>
    <property type="match status" value="1"/>
</dbReference>
<dbReference type="GO" id="GO:0000981">
    <property type="term" value="F:DNA-binding transcription factor activity, RNA polymerase II-specific"/>
    <property type="evidence" value="ECO:0007669"/>
    <property type="project" value="InterPro"/>
</dbReference>
<dbReference type="AlphaFoldDB" id="A0A3D8Q9S5"/>
<evidence type="ECO:0000256" key="5">
    <source>
        <dbReference type="ARBA" id="ARBA00023163"/>
    </source>
</evidence>
<dbReference type="SMART" id="SM00066">
    <property type="entry name" value="GAL4"/>
    <property type="match status" value="1"/>
</dbReference>
<feature type="region of interest" description="Disordered" evidence="8">
    <location>
        <begin position="1"/>
        <end position="31"/>
    </location>
</feature>
<dbReference type="PROSITE" id="PS00463">
    <property type="entry name" value="ZN2_CY6_FUNGAL_1"/>
    <property type="match status" value="1"/>
</dbReference>
<evidence type="ECO:0000256" key="2">
    <source>
        <dbReference type="ARBA" id="ARBA00022723"/>
    </source>
</evidence>
<feature type="domain" description="Zn(2)-C6 fungal-type" evidence="9">
    <location>
        <begin position="32"/>
        <end position="61"/>
    </location>
</feature>
<keyword evidence="5" id="KW-0804">Transcription</keyword>
<dbReference type="GeneID" id="38121610"/>
<evidence type="ECO:0000259" key="9">
    <source>
        <dbReference type="PROSITE" id="PS50048"/>
    </source>
</evidence>
<evidence type="ECO:0000313" key="10">
    <source>
        <dbReference type="EMBL" id="RDW58549.1"/>
    </source>
</evidence>
<dbReference type="PANTHER" id="PTHR46910:SF3">
    <property type="entry name" value="HALOTOLERANCE PROTEIN 9-RELATED"/>
    <property type="match status" value="1"/>
</dbReference>
<proteinExistence type="predicted"/>
<sequence>MNVPRISAEPGQTPSRPSGETGSGRGKTTTTACERCRRRKIRCDGETPCATCRRFRISCVRIQKNDTHALEQRVRQLEAQIAEFTAGVSSAPNEDANPLSAQQWPPDIRIATDFGSPGPAITTDEFGQFPPASLSQLDIPSIQVVDYADAFSPVSPVSPVSLSPSPLFHPLAPAPSLENLDSLRPPNTAAVSPPVGACPSPNHTVMPYLSPRSLPGPSRSRSSSISSLGLDSDWASAPGDLPAFNFESDFHQAVFDMSPTSPTAEAPRTPGRFEAEMLLDKFFDRVHRSKQPLAPYPLNRSKLFEFLDIVDSPQLALHGPCSVSMARFHVYMAMAVGLRVEADGRSTTMQMLQSCYRLAMDETRSPSFWKQRFSLEAAILVMLFSQVQLDRENSPNNTIEVGFSIDECLRECCRQLKSSGVPRSERFTEPLSKA</sequence>
<dbReference type="OrthoDB" id="9986881at2759"/>
<keyword evidence="3" id="KW-0805">Transcription regulation</keyword>
<dbReference type="GO" id="GO:0005634">
    <property type="term" value="C:nucleus"/>
    <property type="evidence" value="ECO:0007669"/>
    <property type="project" value="UniProtKB-SubCell"/>
</dbReference>
<evidence type="ECO:0000256" key="3">
    <source>
        <dbReference type="ARBA" id="ARBA00023015"/>
    </source>
</evidence>
<dbReference type="InterPro" id="IPR036864">
    <property type="entry name" value="Zn2-C6_fun-type_DNA-bd_sf"/>
</dbReference>
<feature type="region of interest" description="Disordered" evidence="8">
    <location>
        <begin position="179"/>
        <end position="225"/>
    </location>
</feature>
<dbReference type="CDD" id="cd00067">
    <property type="entry name" value="GAL4"/>
    <property type="match status" value="1"/>
</dbReference>
<dbReference type="STRING" id="1810919.A0A3D8Q9S5"/>
<evidence type="ECO:0000313" key="11">
    <source>
        <dbReference type="Proteomes" id="UP000256690"/>
    </source>
</evidence>
<comment type="subcellular location">
    <subcellularLocation>
        <location evidence="1">Nucleus</location>
    </subcellularLocation>
</comment>
<keyword evidence="11" id="KW-1185">Reference proteome</keyword>
<dbReference type="PROSITE" id="PS50048">
    <property type="entry name" value="ZN2_CY6_FUNGAL_2"/>
    <property type="match status" value="1"/>
</dbReference>
<protein>
    <submittedName>
        <fullName evidence="10">Putative Zn(II)2Cys6 transcription factor</fullName>
    </submittedName>
</protein>
<dbReference type="SUPFAM" id="SSF57701">
    <property type="entry name" value="Zn2/Cys6 DNA-binding domain"/>
    <property type="match status" value="1"/>
</dbReference>
<dbReference type="Proteomes" id="UP000256690">
    <property type="component" value="Unassembled WGS sequence"/>
</dbReference>
<feature type="compositionally biased region" description="Polar residues" evidence="8">
    <location>
        <begin position="10"/>
        <end position="20"/>
    </location>
</feature>
<keyword evidence="2" id="KW-0479">Metal-binding</keyword>
<keyword evidence="7" id="KW-0175">Coiled coil</keyword>
<dbReference type="GO" id="GO:0003677">
    <property type="term" value="F:DNA binding"/>
    <property type="evidence" value="ECO:0007669"/>
    <property type="project" value="UniProtKB-KW"/>
</dbReference>
<keyword evidence="4" id="KW-0238">DNA-binding</keyword>
<dbReference type="RefSeq" id="XP_026598175.1">
    <property type="nucleotide sequence ID" value="XM_026753256.1"/>
</dbReference>
<accession>A0A3D8Q9S5</accession>
<reference evidence="10 11" key="1">
    <citation type="journal article" date="2018" name="IMA Fungus">
        <title>IMA Genome-F 9: Draft genome sequence of Annulohypoxylon stygium, Aspergillus mulundensis, Berkeleyomyces basicola (syn. Thielaviopsis basicola), Ceratocystis smalleyi, two Cercospora beticola strains, Coleophoma cylindrospora, Fusarium fracticaudum, Phialophora cf. hyalina, and Morchella septimelata.</title>
        <authorList>
            <person name="Wingfield B.D."/>
            <person name="Bills G.F."/>
            <person name="Dong Y."/>
            <person name="Huang W."/>
            <person name="Nel W.J."/>
            <person name="Swalarsk-Parry B.S."/>
            <person name="Vaghefi N."/>
            <person name="Wilken P.M."/>
            <person name="An Z."/>
            <person name="de Beer Z.W."/>
            <person name="De Vos L."/>
            <person name="Chen L."/>
            <person name="Duong T.A."/>
            <person name="Gao Y."/>
            <person name="Hammerbacher A."/>
            <person name="Kikkert J.R."/>
            <person name="Li Y."/>
            <person name="Li H."/>
            <person name="Li K."/>
            <person name="Li Q."/>
            <person name="Liu X."/>
            <person name="Ma X."/>
            <person name="Naidoo K."/>
            <person name="Pethybridge S.J."/>
            <person name="Sun J."/>
            <person name="Steenkamp E.T."/>
            <person name="van der Nest M.A."/>
            <person name="van Wyk S."/>
            <person name="Wingfield M.J."/>
            <person name="Xiong C."/>
            <person name="Yue Q."/>
            <person name="Zhang X."/>
        </authorList>
    </citation>
    <scope>NUCLEOTIDE SEQUENCE [LARGE SCALE GENOMIC DNA]</scope>
    <source>
        <strain evidence="10 11">DSM 5745</strain>
    </source>
</reference>
<feature type="compositionally biased region" description="Low complexity" evidence="8">
    <location>
        <begin position="209"/>
        <end position="225"/>
    </location>
</feature>
<dbReference type="InterPro" id="IPR001138">
    <property type="entry name" value="Zn2Cys6_DnaBD"/>
</dbReference>
<comment type="caution">
    <text evidence="10">The sequence shown here is derived from an EMBL/GenBank/DDBJ whole genome shotgun (WGS) entry which is preliminary data.</text>
</comment>
<feature type="coiled-coil region" evidence="7">
    <location>
        <begin position="60"/>
        <end position="87"/>
    </location>
</feature>
<keyword evidence="6" id="KW-0539">Nucleus</keyword>
<dbReference type="InterPro" id="IPR050987">
    <property type="entry name" value="AtrR-like"/>
</dbReference>
<gene>
    <name evidence="10" type="ORF">DSM5745_11240</name>
</gene>